<accession>A0A9C5ZMS6</accession>
<evidence type="ECO:0000313" key="2">
    <source>
        <dbReference type="Proteomes" id="UP000092443"/>
    </source>
</evidence>
<feature type="chain" id="PRO_5039234492" evidence="1">
    <location>
        <begin position="20"/>
        <end position="149"/>
    </location>
</feature>
<name>A0A9C5ZMS6_9MUSC</name>
<reference evidence="3" key="1">
    <citation type="submission" date="2025-08" db="UniProtKB">
        <authorList>
            <consortium name="RefSeq"/>
        </authorList>
    </citation>
    <scope>IDENTIFICATION</scope>
    <source>
        <tissue evidence="3">Whole body pupa</tissue>
    </source>
</reference>
<keyword evidence="1" id="KW-0732">Signal</keyword>
<proteinExistence type="predicted"/>
<evidence type="ECO:0000256" key="1">
    <source>
        <dbReference type="SAM" id="SignalP"/>
    </source>
</evidence>
<dbReference type="KEGG" id="gfs:119643771"/>
<sequence>MCIAFVCRIILLLFFSSLSLPMLSTYELKSDGAYPLEPWLMTSNRSSEDPLKKYTSKSIARRVTLRKVQWYVQRSSTFRKRFSLSFGKNWYEWWYKEYIYNAGVALSHDFRVVGFRGLPIVSIKEERKSCYSQKKLANVCSVPYNICVH</sequence>
<evidence type="ECO:0000313" key="3">
    <source>
        <dbReference type="RefSeq" id="XP_037899170.1"/>
    </source>
</evidence>
<feature type="signal peptide" evidence="1">
    <location>
        <begin position="1"/>
        <end position="19"/>
    </location>
</feature>
<dbReference type="AlphaFoldDB" id="A0A9C5ZMS6"/>
<protein>
    <submittedName>
        <fullName evidence="3">Uncharacterized protein LOC119643771 isoform X1</fullName>
    </submittedName>
</protein>
<dbReference type="Proteomes" id="UP000092443">
    <property type="component" value="Unplaced"/>
</dbReference>
<dbReference type="GeneID" id="119643771"/>
<dbReference type="RefSeq" id="XP_037899170.1">
    <property type="nucleotide sequence ID" value="XM_038043242.1"/>
</dbReference>
<organism evidence="2 3">
    <name type="scientific">Glossina fuscipes</name>
    <dbReference type="NCBI Taxonomy" id="7396"/>
    <lineage>
        <taxon>Eukaryota</taxon>
        <taxon>Metazoa</taxon>
        <taxon>Ecdysozoa</taxon>
        <taxon>Arthropoda</taxon>
        <taxon>Hexapoda</taxon>
        <taxon>Insecta</taxon>
        <taxon>Pterygota</taxon>
        <taxon>Neoptera</taxon>
        <taxon>Endopterygota</taxon>
        <taxon>Diptera</taxon>
        <taxon>Brachycera</taxon>
        <taxon>Muscomorpha</taxon>
        <taxon>Hippoboscoidea</taxon>
        <taxon>Glossinidae</taxon>
        <taxon>Glossina</taxon>
    </lineage>
</organism>
<gene>
    <name evidence="3" type="primary">LOC119643771</name>
</gene>
<keyword evidence="2" id="KW-1185">Reference proteome</keyword>